<gene>
    <name evidence="1" type="ORF">HPB50_002687</name>
</gene>
<sequence length="334" mass="36376">MLLPAPPEAKTSSGPTARHTRSQAARSQKRRDNRHRVQNRPPRGATLPQRTGPEEPRPSRAASLLQRPVGPVASKALLTQSLASRSAERARLNAPRWTGELLRSVLRSALFLIAPSTAAMNHASAALAMAVNCLTDMALLEQQQHHDFACYSSLHHQHEQAKPSSYGVPLSDGCPTPVSSPATLPPCSPDSESPASLTELCPVPRPRVGGHLDSMLPFRGPTRDEGESDEFDSDAENGSEYSSQGSKSTSPFGKGSTSKRKPSDKAPPSPVVLKKRRLAANARERRRMHSLNVAFDRLREVVPSLGNDRKLSKFETLQMAQSYINALSELLLRQ</sequence>
<organism evidence="1 2">
    <name type="scientific">Hyalomma asiaticum</name>
    <name type="common">Tick</name>
    <dbReference type="NCBI Taxonomy" id="266040"/>
    <lineage>
        <taxon>Eukaryota</taxon>
        <taxon>Metazoa</taxon>
        <taxon>Ecdysozoa</taxon>
        <taxon>Arthropoda</taxon>
        <taxon>Chelicerata</taxon>
        <taxon>Arachnida</taxon>
        <taxon>Acari</taxon>
        <taxon>Parasitiformes</taxon>
        <taxon>Ixodida</taxon>
        <taxon>Ixodoidea</taxon>
        <taxon>Ixodidae</taxon>
        <taxon>Hyalomminae</taxon>
        <taxon>Hyalomma</taxon>
    </lineage>
</organism>
<keyword evidence="2" id="KW-1185">Reference proteome</keyword>
<dbReference type="Proteomes" id="UP000821845">
    <property type="component" value="Chromosome 1"/>
</dbReference>
<evidence type="ECO:0000313" key="1">
    <source>
        <dbReference type="EMBL" id="KAH6944314.1"/>
    </source>
</evidence>
<reference evidence="1" key="1">
    <citation type="submission" date="2020-05" db="EMBL/GenBank/DDBJ databases">
        <title>Large-scale comparative analyses of tick genomes elucidate their genetic diversity and vector capacities.</title>
        <authorList>
            <person name="Jia N."/>
            <person name="Wang J."/>
            <person name="Shi W."/>
            <person name="Du L."/>
            <person name="Sun Y."/>
            <person name="Zhan W."/>
            <person name="Jiang J."/>
            <person name="Wang Q."/>
            <person name="Zhang B."/>
            <person name="Ji P."/>
            <person name="Sakyi L.B."/>
            <person name="Cui X."/>
            <person name="Yuan T."/>
            <person name="Jiang B."/>
            <person name="Yang W."/>
            <person name="Lam T.T.-Y."/>
            <person name="Chang Q."/>
            <person name="Ding S."/>
            <person name="Wang X."/>
            <person name="Zhu J."/>
            <person name="Ruan X."/>
            <person name="Zhao L."/>
            <person name="Wei J."/>
            <person name="Que T."/>
            <person name="Du C."/>
            <person name="Cheng J."/>
            <person name="Dai P."/>
            <person name="Han X."/>
            <person name="Huang E."/>
            <person name="Gao Y."/>
            <person name="Liu J."/>
            <person name="Shao H."/>
            <person name="Ye R."/>
            <person name="Li L."/>
            <person name="Wei W."/>
            <person name="Wang X."/>
            <person name="Wang C."/>
            <person name="Yang T."/>
            <person name="Huo Q."/>
            <person name="Li W."/>
            <person name="Guo W."/>
            <person name="Chen H."/>
            <person name="Zhou L."/>
            <person name="Ni X."/>
            <person name="Tian J."/>
            <person name="Zhou Y."/>
            <person name="Sheng Y."/>
            <person name="Liu T."/>
            <person name="Pan Y."/>
            <person name="Xia L."/>
            <person name="Li J."/>
            <person name="Zhao F."/>
            <person name="Cao W."/>
        </authorList>
    </citation>
    <scope>NUCLEOTIDE SEQUENCE</scope>
    <source>
        <strain evidence="1">Hyas-2018</strain>
    </source>
</reference>
<proteinExistence type="predicted"/>
<name>A0ACB7TE45_HYAAI</name>
<protein>
    <submittedName>
        <fullName evidence="1">Uncharacterized protein</fullName>
    </submittedName>
</protein>
<accession>A0ACB7TE45</accession>
<comment type="caution">
    <text evidence="1">The sequence shown here is derived from an EMBL/GenBank/DDBJ whole genome shotgun (WGS) entry which is preliminary data.</text>
</comment>
<evidence type="ECO:0000313" key="2">
    <source>
        <dbReference type="Proteomes" id="UP000821845"/>
    </source>
</evidence>
<dbReference type="EMBL" id="CM023481">
    <property type="protein sequence ID" value="KAH6944314.1"/>
    <property type="molecule type" value="Genomic_DNA"/>
</dbReference>